<dbReference type="AlphaFoldDB" id="A0A8J5KNP3"/>
<proteinExistence type="predicted"/>
<protein>
    <submittedName>
        <fullName evidence="2">Uncharacterized protein</fullName>
    </submittedName>
</protein>
<comment type="caution">
    <text evidence="2">The sequence shown here is derived from an EMBL/GenBank/DDBJ whole genome shotgun (WGS) entry which is preliminary data.</text>
</comment>
<keyword evidence="1" id="KW-0732">Signal</keyword>
<evidence type="ECO:0000256" key="1">
    <source>
        <dbReference type="SAM" id="SignalP"/>
    </source>
</evidence>
<feature type="chain" id="PRO_5035212149" evidence="1">
    <location>
        <begin position="22"/>
        <end position="283"/>
    </location>
</feature>
<keyword evidence="3" id="KW-1185">Reference proteome</keyword>
<evidence type="ECO:0000313" key="2">
    <source>
        <dbReference type="EMBL" id="KAG7170709.1"/>
    </source>
</evidence>
<dbReference type="EMBL" id="JAHLQT010013773">
    <property type="protein sequence ID" value="KAG7170709.1"/>
    <property type="molecule type" value="Genomic_DNA"/>
</dbReference>
<name>A0A8J5KNP3_HOMAM</name>
<sequence>MSSSLMVVVLVCVSVTLGVHGTEIHFPGGKLLSSLGVEIGGTRQGSVCLPSTHFITLTSTRVLPSTLYGTSILNIPTTIIQDVTQWQVKSSTVLVTQTVTSYPTPHLITTTQVFYWFPPALSGHNGFSSLMFMNSLNSAPYISYWFYKKLTGTRYVTQMQFQTETKYITKTESKTYTDTAVVTDYATRTRPVTSLYTVTATLTSTHLQRDTFVVTATKYQYVTQTERVPYYLTRTVTSQYVVYETYTHTSVEDEFVTQTSFAFQSSFVTRCSLRTTPTTHYQG</sequence>
<feature type="signal peptide" evidence="1">
    <location>
        <begin position="1"/>
        <end position="21"/>
    </location>
</feature>
<accession>A0A8J5KNP3</accession>
<organism evidence="2 3">
    <name type="scientific">Homarus americanus</name>
    <name type="common">American lobster</name>
    <dbReference type="NCBI Taxonomy" id="6706"/>
    <lineage>
        <taxon>Eukaryota</taxon>
        <taxon>Metazoa</taxon>
        <taxon>Ecdysozoa</taxon>
        <taxon>Arthropoda</taxon>
        <taxon>Crustacea</taxon>
        <taxon>Multicrustacea</taxon>
        <taxon>Malacostraca</taxon>
        <taxon>Eumalacostraca</taxon>
        <taxon>Eucarida</taxon>
        <taxon>Decapoda</taxon>
        <taxon>Pleocyemata</taxon>
        <taxon>Astacidea</taxon>
        <taxon>Nephropoidea</taxon>
        <taxon>Nephropidae</taxon>
        <taxon>Homarus</taxon>
    </lineage>
</organism>
<gene>
    <name evidence="2" type="ORF">Hamer_G013535</name>
</gene>
<reference evidence="2" key="1">
    <citation type="journal article" date="2021" name="Sci. Adv.">
        <title>The American lobster genome reveals insights on longevity, neural, and immune adaptations.</title>
        <authorList>
            <person name="Polinski J.M."/>
            <person name="Zimin A.V."/>
            <person name="Clark K.F."/>
            <person name="Kohn A.B."/>
            <person name="Sadowski N."/>
            <person name="Timp W."/>
            <person name="Ptitsyn A."/>
            <person name="Khanna P."/>
            <person name="Romanova D.Y."/>
            <person name="Williams P."/>
            <person name="Greenwood S.J."/>
            <person name="Moroz L.L."/>
            <person name="Walt D.R."/>
            <person name="Bodnar A.G."/>
        </authorList>
    </citation>
    <scope>NUCLEOTIDE SEQUENCE</scope>
    <source>
        <strain evidence="2">GMGI-L3</strain>
    </source>
</reference>
<evidence type="ECO:0000313" key="3">
    <source>
        <dbReference type="Proteomes" id="UP000747542"/>
    </source>
</evidence>
<dbReference type="Proteomes" id="UP000747542">
    <property type="component" value="Unassembled WGS sequence"/>
</dbReference>